<dbReference type="AlphaFoldDB" id="A0A1N7LVW1"/>
<gene>
    <name evidence="2" type="ORF">SAMN05421795_104178</name>
</gene>
<reference evidence="3" key="1">
    <citation type="submission" date="2017-01" db="EMBL/GenBank/DDBJ databases">
        <authorList>
            <person name="Varghese N."/>
            <person name="Submissions S."/>
        </authorList>
    </citation>
    <scope>NUCLEOTIDE SEQUENCE [LARGE SCALE GENOMIC DNA]</scope>
    <source>
        <strain evidence="3">DSM 18714</strain>
    </source>
</reference>
<keyword evidence="1" id="KW-0472">Membrane</keyword>
<evidence type="ECO:0000256" key="1">
    <source>
        <dbReference type="SAM" id="Phobius"/>
    </source>
</evidence>
<proteinExistence type="predicted"/>
<dbReference type="EMBL" id="FTOM01000004">
    <property type="protein sequence ID" value="SIS77942.1"/>
    <property type="molecule type" value="Genomic_DNA"/>
</dbReference>
<keyword evidence="1" id="KW-0812">Transmembrane</keyword>
<feature type="transmembrane region" description="Helical" evidence="1">
    <location>
        <begin position="44"/>
        <end position="61"/>
    </location>
</feature>
<keyword evidence="3" id="KW-1185">Reference proteome</keyword>
<evidence type="ECO:0000313" key="2">
    <source>
        <dbReference type="EMBL" id="SIS77942.1"/>
    </source>
</evidence>
<dbReference type="Proteomes" id="UP000186098">
    <property type="component" value="Unassembled WGS sequence"/>
</dbReference>
<dbReference type="RefSeq" id="WP_143524440.1">
    <property type="nucleotide sequence ID" value="NZ_FTOM01000004.1"/>
</dbReference>
<sequence>MSEIRPDDVHRYRPGPGAELPLDPDETVQAVFTADRRRYWRDHLAMAGLGIVVASLGLALFGRAHTIPAGVLGVVAAVGLRGLYLASEAFARRWQLTDRRLIGPQGRQVMLLEIETVRRLMGDVQIVSRDGQKHLIKHLADPQAVLDTILDARDARARHLRNTEEGR</sequence>
<dbReference type="STRING" id="407234.SAMN05421795_104178"/>
<keyword evidence="1" id="KW-1133">Transmembrane helix</keyword>
<name>A0A1N7LVW1_9RHOB</name>
<protein>
    <submittedName>
        <fullName evidence="2">Uncharacterized protein</fullName>
    </submittedName>
</protein>
<feature type="transmembrane region" description="Helical" evidence="1">
    <location>
        <begin position="67"/>
        <end position="86"/>
    </location>
</feature>
<dbReference type="OrthoDB" id="7861868at2"/>
<evidence type="ECO:0000313" key="3">
    <source>
        <dbReference type="Proteomes" id="UP000186098"/>
    </source>
</evidence>
<accession>A0A1N7LVW1</accession>
<organism evidence="2 3">
    <name type="scientific">Phaeovulum vinaykumarii</name>
    <dbReference type="NCBI Taxonomy" id="407234"/>
    <lineage>
        <taxon>Bacteria</taxon>
        <taxon>Pseudomonadati</taxon>
        <taxon>Pseudomonadota</taxon>
        <taxon>Alphaproteobacteria</taxon>
        <taxon>Rhodobacterales</taxon>
        <taxon>Paracoccaceae</taxon>
        <taxon>Phaeovulum</taxon>
    </lineage>
</organism>